<evidence type="ECO:0000259" key="6">
    <source>
        <dbReference type="SMART" id="SM01175"/>
    </source>
</evidence>
<evidence type="ECO:0000313" key="8">
    <source>
        <dbReference type="Proteomes" id="UP000031737"/>
    </source>
</evidence>
<evidence type="ECO:0000256" key="4">
    <source>
        <dbReference type="ARBA" id="ARBA00022833"/>
    </source>
</evidence>
<keyword evidence="4" id="KW-0862">Zinc</keyword>
<dbReference type="Pfam" id="PF13901">
    <property type="entry name" value="RH_dom"/>
    <property type="match status" value="1"/>
</dbReference>
<evidence type="ECO:0000256" key="1">
    <source>
        <dbReference type="ARBA" id="ARBA00022723"/>
    </source>
</evidence>
<protein>
    <recommendedName>
        <fullName evidence="6">Rubicon Homology domain-containing protein</fullName>
    </recommendedName>
</protein>
<feature type="domain" description="Rubicon Homology" evidence="6">
    <location>
        <begin position="725"/>
        <end position="1078"/>
    </location>
</feature>
<evidence type="ECO:0000256" key="3">
    <source>
        <dbReference type="ARBA" id="ARBA00022771"/>
    </source>
</evidence>
<name>A0A061IYR0_TRYRA</name>
<dbReference type="GO" id="GO:0008270">
    <property type="term" value="F:zinc ion binding"/>
    <property type="evidence" value="ECO:0007669"/>
    <property type="project" value="UniProtKB-KW"/>
</dbReference>
<gene>
    <name evidence="7" type="ORF">TRSC58_06173</name>
</gene>
<sequence>MSMDLIYLPSLCLWDAPSIFVGVPQLLFRVCSALPSCVRACVWCRRPLCEGARDGGWGSAAVHPRGLRGEGKETSTRRKRITKKKGMFPTLVALDHAVRDVAAFAQQRQGSSVMTTLTLTPTVAPALVARLLNGIEEAFAPDPVLDAAAFFEGVAMPLLHRLPRWHKTYFPMEETLRGQHPDAAHAFRCWVVHSLNTVDALYEAAALLLVGLIVKDTTTTAVQQQSTAVGASTSGAGEEAKDDALQLRTERLQRLQECLGPHATLLNAGYVTQLLLLLPKLWHPLHQGGGAAVDGRGVVVQYCLSLAEALPLFREAPRPVHVERLRLQRRRRKRRCVLSADPAPASAAVAAGLMSEGYSSRLTRRAASTVCLPGSNSAEEHEASDAVLPLSSRLKDIRRPQAGSEGHAGVDRPQRRCARGSKRNCCWDGEEVGEYCYLADAATQTPLRDAHGNYPEAKAGDGNDDIASDNAAATTTPQAKTPFLECVETKDDKLSSQSVGTNTSHPSSFMTFVEMLDAQEQLERARKTLQRKEESLQLRESNLVELEDDYKEKLDILIHVLHGAREIYNDLVMGSMGRGGGATCEAGKLTATTVQLHLLNLVEAIYGTPGGEAGEEAAVATVETKRTFSMEPIPDTPTSRAAAKLVIAQHRERRWKQLLKGRHRLACTAPAEAPAEAAGAPIPLSHAPAEVPRALQLRQQAYLCPGCGTVLGAGSSFFFRQFRPRRCHYCTQIYCHECHANQKAILPFLVLTSWNFTPRNVCKGDYRWLQQNWSEPWYTLGDRETQVEQRRCCRLVAFRDSVRLAKVLRHWFLLCARMVRGCSGPFPEKVVTPLQSYHAKTDVMYSLSDLSGIRYSEEAGVAALVLRREPTSLVATTVGCVVSAVSSSSVALGRFVAARSSARSIDGVAEVVATATKHHDDPPPCVSDGAAHMSTASVASDVSEGHSFSTLVSTATSREGEKQDFLGYLVAQIRVMEQHLHRDCPTCVARATTVCELCGARDARARLPLVDSEVFGVQLLEKTGPLAEEDMQLVQLARVAMQLVRGDGVAENAVVACRRCSTRYHKACLGRSHCPHCS</sequence>
<proteinExistence type="predicted"/>
<keyword evidence="8" id="KW-1185">Reference proteome</keyword>
<keyword evidence="2" id="KW-0677">Repeat</keyword>
<keyword evidence="1" id="KW-0479">Metal-binding</keyword>
<reference evidence="7 8" key="1">
    <citation type="submission" date="2013-07" db="EMBL/GenBank/DDBJ databases">
        <authorList>
            <person name="Stoco P.H."/>
            <person name="Wagner G."/>
            <person name="Gerber A."/>
            <person name="Zaha A."/>
            <person name="Thompson C."/>
            <person name="Bartholomeu D.C."/>
            <person name="Luckemeyer D.D."/>
            <person name="Bahia D."/>
            <person name="Loreto E."/>
            <person name="Prestes E.B."/>
            <person name="Lima F.M."/>
            <person name="Rodrigues-Luiz G."/>
            <person name="Vallejo G.A."/>
            <person name="Filho J.F."/>
            <person name="Monteiro K.M."/>
            <person name="Tyler K.M."/>
            <person name="de Almeida L.G."/>
            <person name="Ortiz M.F."/>
            <person name="Siervo M.A."/>
            <person name="de Moraes M.H."/>
            <person name="Cunha O.L."/>
            <person name="Mendonca-Neto R."/>
            <person name="Silva R."/>
            <person name="Teixeira S.M."/>
            <person name="Murta S.M."/>
            <person name="Sincero T.C."/>
            <person name="Mendes T.A."/>
            <person name="Urmenyi T.P."/>
            <person name="Silva V.G."/>
            <person name="da Rocha W.D."/>
            <person name="Andersson B."/>
            <person name="Romanha A.J."/>
            <person name="Steindel M."/>
            <person name="de Vasconcelos A.T."/>
            <person name="Grisard E.C."/>
        </authorList>
    </citation>
    <scope>NUCLEOTIDE SEQUENCE [LARGE SCALE GENOMIC DNA]</scope>
    <source>
        <strain evidence="7 8">SC58</strain>
    </source>
</reference>
<organism evidence="7 8">
    <name type="scientific">Trypanosoma rangeli SC58</name>
    <dbReference type="NCBI Taxonomy" id="429131"/>
    <lineage>
        <taxon>Eukaryota</taxon>
        <taxon>Discoba</taxon>
        <taxon>Euglenozoa</taxon>
        <taxon>Kinetoplastea</taxon>
        <taxon>Metakinetoplastina</taxon>
        <taxon>Trypanosomatida</taxon>
        <taxon>Trypanosomatidae</taxon>
        <taxon>Trypanosoma</taxon>
        <taxon>Herpetosoma</taxon>
    </lineage>
</organism>
<dbReference type="PANTHER" id="PTHR12326:SF3">
    <property type="entry name" value="DIFFERENTIALLY EXPRESSED IN FDCP 8 HOMOLOG"/>
    <property type="match status" value="1"/>
</dbReference>
<evidence type="ECO:0000313" key="7">
    <source>
        <dbReference type="EMBL" id="ESL06157.1"/>
    </source>
</evidence>
<dbReference type="InterPro" id="IPR025258">
    <property type="entry name" value="RH_dom"/>
</dbReference>
<dbReference type="SMART" id="SM01175">
    <property type="entry name" value="DUF4206"/>
    <property type="match status" value="1"/>
</dbReference>
<dbReference type="EMBL" id="AUPL01006173">
    <property type="protein sequence ID" value="ESL06157.1"/>
    <property type="molecule type" value="Genomic_DNA"/>
</dbReference>
<dbReference type="AlphaFoldDB" id="A0A061IYR0"/>
<evidence type="ECO:0000256" key="2">
    <source>
        <dbReference type="ARBA" id="ARBA00022737"/>
    </source>
</evidence>
<comment type="caution">
    <text evidence="7">The sequence shown here is derived from an EMBL/GenBank/DDBJ whole genome shotgun (WGS) entry which is preliminary data.</text>
</comment>
<dbReference type="VEuPathDB" id="TriTrypDB:TRSC58_06173"/>
<evidence type="ECO:0000256" key="5">
    <source>
        <dbReference type="SAM" id="Coils"/>
    </source>
</evidence>
<keyword evidence="3" id="KW-0863">Zinc-finger</keyword>
<dbReference type="InterPro" id="IPR051366">
    <property type="entry name" value="DEF8"/>
</dbReference>
<dbReference type="PANTHER" id="PTHR12326">
    <property type="entry name" value="PLECKSTRIN HOMOLOGY DOMAIN CONTAINING PROTEIN"/>
    <property type="match status" value="1"/>
</dbReference>
<dbReference type="OrthoDB" id="10067503at2759"/>
<feature type="coiled-coil region" evidence="5">
    <location>
        <begin position="512"/>
        <end position="549"/>
    </location>
</feature>
<keyword evidence="5" id="KW-0175">Coiled coil</keyword>
<accession>A0A061IYR0</accession>
<dbReference type="Proteomes" id="UP000031737">
    <property type="component" value="Unassembled WGS sequence"/>
</dbReference>